<comment type="caution">
    <text evidence="1">The sequence shown here is derived from an EMBL/GenBank/DDBJ whole genome shotgun (WGS) entry which is preliminary data.</text>
</comment>
<keyword evidence="2" id="KW-1185">Reference proteome</keyword>
<name>A0A0C2I9Q0_9PSED</name>
<dbReference type="RefSeq" id="WP_040070664.1">
    <property type="nucleotide sequence ID" value="NZ_JXDG01000058.1"/>
</dbReference>
<organism evidence="1 2">
    <name type="scientific">Pseudomonas batumici</name>
    <dbReference type="NCBI Taxonomy" id="226910"/>
    <lineage>
        <taxon>Bacteria</taxon>
        <taxon>Pseudomonadati</taxon>
        <taxon>Pseudomonadota</taxon>
        <taxon>Gammaproteobacteria</taxon>
        <taxon>Pseudomonadales</taxon>
        <taxon>Pseudomonadaceae</taxon>
        <taxon>Pseudomonas</taxon>
    </lineage>
</organism>
<evidence type="ECO:0000313" key="1">
    <source>
        <dbReference type="EMBL" id="KIH81792.1"/>
    </source>
</evidence>
<reference evidence="1 2" key="1">
    <citation type="submission" date="2015-01" db="EMBL/GenBank/DDBJ databases">
        <title>Complete genome of Pseudomonas batumici UCM B-321 producer of the batumin antibiotic with strong antistaphilococcal and potential anticancer activity.</title>
        <authorList>
            <person name="Klochko V.V."/>
            <person name="Zelena L.B."/>
            <person name="Elena K.A."/>
            <person name="Reva O.N."/>
        </authorList>
    </citation>
    <scope>NUCLEOTIDE SEQUENCE [LARGE SCALE GENOMIC DNA]</scope>
    <source>
        <strain evidence="1 2">UCM B-321</strain>
    </source>
</reference>
<accession>A0A0C2I9Q0</accession>
<sequence>MTFESLVGQYLFLPMLDTFEWPDNMWPCFEILAGHGFIGRMTCLYSAASQDKTLTGVIQYDEQDQRLNIVFDALLANPECDVEGSFCELYKAPSQEAIRRMQSATHYEWVETSAGEYNLWLKTSAHGDAILKFAVSDEIGEAVSARARADLINQTG</sequence>
<protein>
    <submittedName>
        <fullName evidence="1">Uncharacterized protein</fullName>
    </submittedName>
</protein>
<dbReference type="AlphaFoldDB" id="A0A0C2I9Q0"/>
<dbReference type="STRING" id="226910.UCMB321_4455"/>
<dbReference type="OrthoDB" id="9936628at2"/>
<proteinExistence type="predicted"/>
<dbReference type="PATRIC" id="fig|226910.6.peg.4447"/>
<evidence type="ECO:0000313" key="2">
    <source>
        <dbReference type="Proteomes" id="UP000031535"/>
    </source>
</evidence>
<gene>
    <name evidence="1" type="ORF">UCMB321_4455</name>
</gene>
<dbReference type="Proteomes" id="UP000031535">
    <property type="component" value="Unassembled WGS sequence"/>
</dbReference>
<dbReference type="EMBL" id="JXDG01000058">
    <property type="protein sequence ID" value="KIH81792.1"/>
    <property type="molecule type" value="Genomic_DNA"/>
</dbReference>